<dbReference type="InterPro" id="IPR020579">
    <property type="entry name" value="Exonuc_VII_lsu_C"/>
</dbReference>
<feature type="compositionally biased region" description="Basic residues" evidence="6">
    <location>
        <begin position="67"/>
        <end position="95"/>
    </location>
</feature>
<keyword evidence="2 5" id="KW-0540">Nuclease</keyword>
<dbReference type="GO" id="GO:0006308">
    <property type="term" value="P:DNA catabolic process"/>
    <property type="evidence" value="ECO:0007669"/>
    <property type="project" value="UniProtKB-UniRule"/>
</dbReference>
<dbReference type="AlphaFoldDB" id="A0A368HL23"/>
<dbReference type="NCBIfam" id="TIGR00237">
    <property type="entry name" value="xseA"/>
    <property type="match status" value="1"/>
</dbReference>
<dbReference type="Pfam" id="PF02601">
    <property type="entry name" value="Exonuc_VII_L"/>
    <property type="match status" value="1"/>
</dbReference>
<evidence type="ECO:0000313" key="10">
    <source>
        <dbReference type="Proteomes" id="UP000253250"/>
    </source>
</evidence>
<dbReference type="EC" id="3.1.11.6" evidence="5"/>
<dbReference type="GO" id="GO:0009318">
    <property type="term" value="C:exodeoxyribonuclease VII complex"/>
    <property type="evidence" value="ECO:0007669"/>
    <property type="project" value="UniProtKB-UniRule"/>
</dbReference>
<evidence type="ECO:0000313" key="9">
    <source>
        <dbReference type="EMBL" id="RCN59158.1"/>
    </source>
</evidence>
<feature type="region of interest" description="Disordered" evidence="6">
    <location>
        <begin position="18"/>
        <end position="123"/>
    </location>
</feature>
<evidence type="ECO:0000256" key="2">
    <source>
        <dbReference type="ARBA" id="ARBA00022722"/>
    </source>
</evidence>
<dbReference type="EMBL" id="PSYR01000001">
    <property type="protein sequence ID" value="RCN59158.1"/>
    <property type="molecule type" value="Genomic_DNA"/>
</dbReference>
<keyword evidence="10" id="KW-1185">Reference proteome</keyword>
<evidence type="ECO:0000259" key="8">
    <source>
        <dbReference type="Pfam" id="PF13742"/>
    </source>
</evidence>
<comment type="function">
    <text evidence="5">Bidirectionally degrades single-stranded DNA into large acid-insoluble oligonucleotides, which are then degraded further into small acid-soluble oligonucleotides.</text>
</comment>
<comment type="catalytic activity">
    <reaction evidence="5">
        <text>Exonucleolytic cleavage in either 5'- to 3'- or 3'- to 5'-direction to yield nucleoside 5'-phosphates.</text>
        <dbReference type="EC" id="3.1.11.6"/>
    </reaction>
</comment>
<accession>A0A368HL23</accession>
<evidence type="ECO:0000256" key="1">
    <source>
        <dbReference type="ARBA" id="ARBA00022490"/>
    </source>
</evidence>
<evidence type="ECO:0000256" key="6">
    <source>
        <dbReference type="SAM" id="MobiDB-lite"/>
    </source>
</evidence>
<feature type="domain" description="OB-fold nucleic acid binding" evidence="8">
    <location>
        <begin position="164"/>
        <end position="256"/>
    </location>
</feature>
<name>A0A368HL23_9GAMM</name>
<evidence type="ECO:0000256" key="5">
    <source>
        <dbReference type="HAMAP-Rule" id="MF_00378"/>
    </source>
</evidence>
<feature type="compositionally biased region" description="Basic residues" evidence="6">
    <location>
        <begin position="44"/>
        <end position="57"/>
    </location>
</feature>
<dbReference type="GO" id="GO:0005737">
    <property type="term" value="C:cytoplasm"/>
    <property type="evidence" value="ECO:0007669"/>
    <property type="project" value="UniProtKB-SubCell"/>
</dbReference>
<dbReference type="PANTHER" id="PTHR30008">
    <property type="entry name" value="EXODEOXYRIBONUCLEASE 7 LARGE SUBUNIT"/>
    <property type="match status" value="1"/>
</dbReference>
<protein>
    <recommendedName>
        <fullName evidence="5">Exodeoxyribonuclease 7 large subunit</fullName>
        <ecNumber evidence="5">3.1.11.6</ecNumber>
    </recommendedName>
    <alternativeName>
        <fullName evidence="5">Exodeoxyribonuclease VII large subunit</fullName>
        <shortName evidence="5">Exonuclease VII large subunit</shortName>
    </alternativeName>
</protein>
<comment type="subunit">
    <text evidence="5">Heterooligomer composed of large and small subunits.</text>
</comment>
<dbReference type="InterPro" id="IPR025824">
    <property type="entry name" value="OB-fold_nuc-bd_dom"/>
</dbReference>
<dbReference type="HAMAP" id="MF_00378">
    <property type="entry name" value="Exonuc_7_L"/>
    <property type="match status" value="1"/>
</dbReference>
<reference evidence="9 10" key="1">
    <citation type="submission" date="2018-02" db="EMBL/GenBank/DDBJ databases">
        <title>Insights into the biology of acidophilic members of the Acidiferrobacteraceae family derived from comparative genomic analyses.</title>
        <authorList>
            <person name="Issotta F."/>
            <person name="Thyssen C."/>
            <person name="Mena C."/>
            <person name="Moya A."/>
            <person name="Bellenberg S."/>
            <person name="Sproer C."/>
            <person name="Covarrubias P.C."/>
            <person name="Sand W."/>
            <person name="Quatrini R."/>
            <person name="Vera M."/>
        </authorList>
    </citation>
    <scope>NUCLEOTIDE SEQUENCE [LARGE SCALE GENOMIC DNA]</scope>
    <source>
        <strain evidence="10">m-1</strain>
    </source>
</reference>
<keyword evidence="3 5" id="KW-0378">Hydrolase</keyword>
<dbReference type="GO" id="GO:0003676">
    <property type="term" value="F:nucleic acid binding"/>
    <property type="evidence" value="ECO:0007669"/>
    <property type="project" value="InterPro"/>
</dbReference>
<dbReference type="Pfam" id="PF13742">
    <property type="entry name" value="tRNA_anti_2"/>
    <property type="match status" value="1"/>
</dbReference>
<keyword evidence="1 5" id="KW-0963">Cytoplasm</keyword>
<proteinExistence type="inferred from homology"/>
<evidence type="ECO:0000256" key="3">
    <source>
        <dbReference type="ARBA" id="ARBA00022801"/>
    </source>
</evidence>
<dbReference type="OrthoDB" id="9802795at2"/>
<evidence type="ECO:0000259" key="7">
    <source>
        <dbReference type="Pfam" id="PF02601"/>
    </source>
</evidence>
<organism evidence="9 10">
    <name type="scientific">Acidiferrobacter thiooxydans</name>
    <dbReference type="NCBI Taxonomy" id="163359"/>
    <lineage>
        <taxon>Bacteria</taxon>
        <taxon>Pseudomonadati</taxon>
        <taxon>Pseudomonadota</taxon>
        <taxon>Gammaproteobacteria</taxon>
        <taxon>Acidiferrobacterales</taxon>
        <taxon>Acidiferrobacteraceae</taxon>
        <taxon>Acidiferrobacter</taxon>
    </lineage>
</organism>
<dbReference type="CDD" id="cd04489">
    <property type="entry name" value="ExoVII_LU_OBF"/>
    <property type="match status" value="1"/>
</dbReference>
<keyword evidence="4 5" id="KW-0269">Exonuclease</keyword>
<comment type="similarity">
    <text evidence="5">Belongs to the XseA family.</text>
</comment>
<dbReference type="InterPro" id="IPR003753">
    <property type="entry name" value="Exonuc_VII_L"/>
</dbReference>
<dbReference type="GO" id="GO:0008855">
    <property type="term" value="F:exodeoxyribonuclease VII activity"/>
    <property type="evidence" value="ECO:0007669"/>
    <property type="project" value="UniProtKB-UniRule"/>
</dbReference>
<dbReference type="PANTHER" id="PTHR30008:SF0">
    <property type="entry name" value="EXODEOXYRIBONUCLEASE 7 LARGE SUBUNIT"/>
    <property type="match status" value="1"/>
</dbReference>
<feature type="domain" description="Exonuclease VII large subunit C-terminal" evidence="7">
    <location>
        <begin position="279"/>
        <end position="556"/>
    </location>
</feature>
<gene>
    <name evidence="5 9" type="primary">xseA</name>
    <name evidence="9" type="ORF">C4900_05400</name>
</gene>
<comment type="subcellular location">
    <subcellularLocation>
        <location evidence="5">Cytoplasm</location>
    </subcellularLocation>
</comment>
<sequence length="644" mass="71715">MGRAWLCFSAVNVYTLTPYRSGGANDEKNRPCGRVRAGIGGLRARNHPPRPAKRGRRRAPETGRYRGQGRPRPRRAMARHPAPARRSAHGRRQGQLRRGDQGRQHGHPAMPNGRAPGRGQRPRQALLSPLSHKCPGFPARGVLGYGAAMESDSPPSYRQGLPVYTVSRLNQEVRGLLEDRLGRVWVEGEIGNLSQPSSGHIYFTLKDARAQVRCALFRGARRACCAVADGLQVLVCARVSLYEGRGDFQLIVEQMEDAGEGALRRAFEALKRALAAEGLFDARHKKPLPASVRRIGVITSPDGAVWHDIVTTLRRRFPAIAVLLYPVPVQGRDAGTAIARMLDLANERRECDVLLLARGGGSLEDLWCFNEEIVARAIFRSQLPVVAGIGHETDTTIADWVADLRAPTPTAAAELLSPDQVLWRRRHAEARNRLQRLLERTLRERLQRFDDLKRRLIAQPVRGLPERRLTVAALARRLIMALPAYPARARARLLALSQRLERRSPTARLNAYRLRAVPLPGRLAAAIRAALRARESRLTRLNDRLRGHPPDRLWERLMVRHGLLKDRLLRAMREALKTRGERVALLDRALTLTGPPAVLNRGYAIVTDTHGRVVRAAHTCPPGTTLHVRLAAGELIVEVKAIQP</sequence>
<comment type="caution">
    <text evidence="9">The sequence shown here is derived from an EMBL/GenBank/DDBJ whole genome shotgun (WGS) entry which is preliminary data.</text>
</comment>
<dbReference type="Proteomes" id="UP000253250">
    <property type="component" value="Unassembled WGS sequence"/>
</dbReference>
<feature type="compositionally biased region" description="Low complexity" evidence="6">
    <location>
        <begin position="113"/>
        <end position="123"/>
    </location>
</feature>
<evidence type="ECO:0000256" key="4">
    <source>
        <dbReference type="ARBA" id="ARBA00022839"/>
    </source>
</evidence>